<accession>A0A2T0Q6Y2</accession>
<reference evidence="2 3" key="1">
    <citation type="submission" date="2018-03" db="EMBL/GenBank/DDBJ databases">
        <title>Genomic Encyclopedia of Archaeal and Bacterial Type Strains, Phase II (KMG-II): from individual species to whole genera.</title>
        <authorList>
            <person name="Goeker M."/>
        </authorList>
    </citation>
    <scope>NUCLEOTIDE SEQUENCE [LARGE SCALE GENOMIC DNA]</scope>
    <source>
        <strain evidence="2 3">DSM 45601</strain>
    </source>
</reference>
<dbReference type="Pfam" id="PF05258">
    <property type="entry name" value="DciA"/>
    <property type="match status" value="1"/>
</dbReference>
<proteinExistence type="predicted"/>
<feature type="compositionally biased region" description="Basic residues" evidence="1">
    <location>
        <begin position="51"/>
        <end position="64"/>
    </location>
</feature>
<feature type="compositionally biased region" description="Pro residues" evidence="1">
    <location>
        <begin position="1"/>
        <end position="20"/>
    </location>
</feature>
<name>A0A2T0Q6Y2_9ACTN</name>
<dbReference type="AlphaFoldDB" id="A0A2T0Q6Y2"/>
<dbReference type="Proteomes" id="UP000237846">
    <property type="component" value="Unassembled WGS sequence"/>
</dbReference>
<dbReference type="RefSeq" id="WP_245930099.1">
    <property type="nucleotide sequence ID" value="NZ_PVZC01000003.1"/>
</dbReference>
<dbReference type="InterPro" id="IPR007922">
    <property type="entry name" value="DciA-like"/>
</dbReference>
<evidence type="ECO:0000256" key="1">
    <source>
        <dbReference type="SAM" id="MobiDB-lite"/>
    </source>
</evidence>
<dbReference type="PANTHER" id="PTHR36456">
    <property type="entry name" value="UPF0232 PROTEIN SCO3875"/>
    <property type="match status" value="1"/>
</dbReference>
<feature type="region of interest" description="Disordered" evidence="1">
    <location>
        <begin position="152"/>
        <end position="185"/>
    </location>
</feature>
<protein>
    <submittedName>
        <fullName evidence="2">Putative nucleic acid-binding Zn ribbon protein</fullName>
    </submittedName>
</protein>
<evidence type="ECO:0000313" key="3">
    <source>
        <dbReference type="Proteomes" id="UP000237846"/>
    </source>
</evidence>
<feature type="region of interest" description="Disordered" evidence="1">
    <location>
        <begin position="1"/>
        <end position="67"/>
    </location>
</feature>
<keyword evidence="3" id="KW-1185">Reference proteome</keyword>
<sequence length="185" mass="19227">MPEPEPAPRPDQSAPEPPAPDATARGIELARQALARAKADARERGAQPRASGRRRGGGAGRSRRAAGDPQAFGAAIADLLASRGWNDRAAAQGVFGRWDGIVGAKVAEHTRPVSLDDGVLVVAADSPAWATQVRLLAATLVRRLNEELGHGSVRSVTVRGPGRPRPQPGGRRAGGGRQGRDVRGG</sequence>
<feature type="compositionally biased region" description="Basic and acidic residues" evidence="1">
    <location>
        <begin position="37"/>
        <end position="46"/>
    </location>
</feature>
<evidence type="ECO:0000313" key="2">
    <source>
        <dbReference type="EMBL" id="PRX99579.1"/>
    </source>
</evidence>
<dbReference type="EMBL" id="PVZC01000003">
    <property type="protein sequence ID" value="PRX99579.1"/>
    <property type="molecule type" value="Genomic_DNA"/>
</dbReference>
<comment type="caution">
    <text evidence="2">The sequence shown here is derived from an EMBL/GenBank/DDBJ whole genome shotgun (WGS) entry which is preliminary data.</text>
</comment>
<feature type="compositionally biased region" description="Low complexity" evidence="1">
    <location>
        <begin position="152"/>
        <end position="161"/>
    </location>
</feature>
<gene>
    <name evidence="2" type="ORF">CLV72_103180</name>
</gene>
<organism evidence="2 3">
    <name type="scientific">Allonocardiopsis opalescens</name>
    <dbReference type="NCBI Taxonomy" id="1144618"/>
    <lineage>
        <taxon>Bacteria</taxon>
        <taxon>Bacillati</taxon>
        <taxon>Actinomycetota</taxon>
        <taxon>Actinomycetes</taxon>
        <taxon>Streptosporangiales</taxon>
        <taxon>Allonocardiopsis</taxon>
    </lineage>
</organism>
<dbReference type="PANTHER" id="PTHR36456:SF1">
    <property type="entry name" value="UPF0232 PROTEIN SCO3875"/>
    <property type="match status" value="1"/>
</dbReference>